<keyword evidence="6 7" id="KW-0998">Cell outer membrane</keyword>
<evidence type="ECO:0000256" key="4">
    <source>
        <dbReference type="ARBA" id="ARBA00022692"/>
    </source>
</evidence>
<evidence type="ECO:0000313" key="10">
    <source>
        <dbReference type="Proteomes" id="UP000553459"/>
    </source>
</evidence>
<dbReference type="SUPFAM" id="SSF56935">
    <property type="entry name" value="Porins"/>
    <property type="match status" value="1"/>
</dbReference>
<dbReference type="Pfam" id="PF07715">
    <property type="entry name" value="Plug"/>
    <property type="match status" value="1"/>
</dbReference>
<reference evidence="9 10" key="1">
    <citation type="submission" date="2019-11" db="EMBL/GenBank/DDBJ databases">
        <title>Characterization of Elizabethkingia argenteiflava sp. nov., isolated from inner surface of Soybean Pods.</title>
        <authorList>
            <person name="Mo S."/>
        </authorList>
    </citation>
    <scope>NUCLEOTIDE SEQUENCE [LARGE SCALE GENOMIC DNA]</scope>
    <source>
        <strain evidence="9 10">YB22</strain>
    </source>
</reference>
<dbReference type="Gene3D" id="2.170.130.10">
    <property type="entry name" value="TonB-dependent receptor, plug domain"/>
    <property type="match status" value="1"/>
</dbReference>
<dbReference type="RefSeq" id="WP_166520291.1">
    <property type="nucleotide sequence ID" value="NZ_JAAABJ010000641.1"/>
</dbReference>
<feature type="domain" description="TonB-dependent receptor plug" evidence="8">
    <location>
        <begin position="57"/>
        <end position="164"/>
    </location>
</feature>
<evidence type="ECO:0000313" key="9">
    <source>
        <dbReference type="EMBL" id="NAW52043.1"/>
    </source>
</evidence>
<dbReference type="Gene3D" id="2.40.170.20">
    <property type="entry name" value="TonB-dependent receptor, beta-barrel domain"/>
    <property type="match status" value="1"/>
</dbReference>
<comment type="similarity">
    <text evidence="7">Belongs to the TonB-dependent receptor family.</text>
</comment>
<comment type="caution">
    <text evidence="9">The sequence shown here is derived from an EMBL/GenBank/DDBJ whole genome shotgun (WGS) entry which is preliminary data.</text>
</comment>
<dbReference type="InterPro" id="IPR023996">
    <property type="entry name" value="TonB-dep_OMP_SusC/RagA"/>
</dbReference>
<dbReference type="NCBIfam" id="TIGR04056">
    <property type="entry name" value="OMP_RagA_SusC"/>
    <property type="match status" value="1"/>
</dbReference>
<dbReference type="AlphaFoldDB" id="A0A845PXS3"/>
<dbReference type="InterPro" id="IPR037066">
    <property type="entry name" value="Plug_dom_sf"/>
</dbReference>
<dbReference type="GO" id="GO:0009279">
    <property type="term" value="C:cell outer membrane"/>
    <property type="evidence" value="ECO:0007669"/>
    <property type="project" value="UniProtKB-SubCell"/>
</dbReference>
<gene>
    <name evidence="9" type="ORF">GNY06_11910</name>
</gene>
<dbReference type="FunFam" id="2.170.130.10:FF:000008">
    <property type="entry name" value="SusC/RagA family TonB-linked outer membrane protein"/>
    <property type="match status" value="1"/>
</dbReference>
<dbReference type="PROSITE" id="PS52016">
    <property type="entry name" value="TONB_DEPENDENT_REC_3"/>
    <property type="match status" value="1"/>
</dbReference>
<dbReference type="InterPro" id="IPR039426">
    <property type="entry name" value="TonB-dep_rcpt-like"/>
</dbReference>
<evidence type="ECO:0000256" key="2">
    <source>
        <dbReference type="ARBA" id="ARBA00022448"/>
    </source>
</evidence>
<dbReference type="InterPro" id="IPR023997">
    <property type="entry name" value="TonB-dep_OMP_SusC/RagA_CS"/>
</dbReference>
<organism evidence="9 10">
    <name type="scientific">Elizabethkingia argenteiflava</name>
    <dbReference type="NCBI Taxonomy" id="2681556"/>
    <lineage>
        <taxon>Bacteria</taxon>
        <taxon>Pseudomonadati</taxon>
        <taxon>Bacteroidota</taxon>
        <taxon>Flavobacteriia</taxon>
        <taxon>Flavobacteriales</taxon>
        <taxon>Weeksellaceae</taxon>
        <taxon>Elizabethkingia</taxon>
    </lineage>
</organism>
<accession>A0A845PXS3</accession>
<dbReference type="Proteomes" id="UP000553459">
    <property type="component" value="Unassembled WGS sequence"/>
</dbReference>
<dbReference type="InterPro" id="IPR036942">
    <property type="entry name" value="Beta-barrel_TonB_sf"/>
</dbReference>
<protein>
    <submittedName>
        <fullName evidence="9">SusC/RagA family TonB-linked outer membrane protein</fullName>
    </submittedName>
</protein>
<name>A0A845PXS3_9FLAO</name>
<evidence type="ECO:0000256" key="7">
    <source>
        <dbReference type="PROSITE-ProRule" id="PRU01360"/>
    </source>
</evidence>
<keyword evidence="5 7" id="KW-0472">Membrane</keyword>
<keyword evidence="10" id="KW-1185">Reference proteome</keyword>
<dbReference type="EMBL" id="JAAABJ010000641">
    <property type="protein sequence ID" value="NAW52043.1"/>
    <property type="molecule type" value="Genomic_DNA"/>
</dbReference>
<dbReference type="NCBIfam" id="TIGR04057">
    <property type="entry name" value="SusC_RagA_signa"/>
    <property type="match status" value="1"/>
</dbReference>
<evidence type="ECO:0000259" key="8">
    <source>
        <dbReference type="Pfam" id="PF07715"/>
    </source>
</evidence>
<evidence type="ECO:0000256" key="6">
    <source>
        <dbReference type="ARBA" id="ARBA00023237"/>
    </source>
</evidence>
<keyword evidence="4 7" id="KW-0812">Transmembrane</keyword>
<sequence>MFRKSLIAHSIRTPIGIAGVFLGGVGLYAQNIKQNKDSLRQQQIDEVVVVAYGKAKKSSFTGSVSTISGDRIATRPVVNVSKVLEGQVAGVQAVSASGQPGAAAEIRIRGIGSVNSSSEPLYVVDGIPFDGNINAISPNDIESISVLKDATASALYGSRGANGIIIITTKSGKKGDSRVNFNISQGFLNRAVKDYEQVNTNQYFELYWEALRNGYVSSKISSSQAAQMATDNLVSALGINPYGAQYPNPVGVDGKLLPGATPLWNDDWRKVLQRPASRSQVDLDLSGGNGKGNYFFSLGYLDEKGMAIESDFKRYSTRLKVNSKVKDWLDAGANLSYVNSIQNAPTSSDTKSDNVILAARIIPSFYPYYQRNVDGSFVLDKNGNKIYDFGTYRPAGALANENLAATLPLDKNERQIDNFSGKGFLEFTFLPELKFKSSLSIDLVSKNGHDYVNPLLGSGKDIGGEVSKINSRVFSYTTSNILTYDKRLEQHHINVLAGQEFYQYKYQIISGRKSQFSLPGYTEPDAAASISGFDGKSDKLSLYSFLGKLEYDYQNKYFFATSIRKDGSSRFYEKKRWGTFWSVGGSWKLSKESFVQDLGIFDQLTLRASYGAQGNDKLDTYYGYQSLYSFYNNLGEPGVVLSQPATPHVTWETNINLNLGLEFAILKNRIKGNIEYFKRQSKNLLFEMPTAPSIGFSKYNANVGTLQNTGVEISLQTTPILGQDFRWDLDINATTTRNRFKSLPKPSIIKGSQMLTVGGSIYDFYIPTWAGVDAETGAPLWKKITTDSEGKTAESTTSEYAEATRIYQGSSLPKWVGGINTVLTYKNFDISGLLSFRIGGKILDQDYTSLLSSGSATGRAWGKEILNRWTPDNRYTNVPALNTTTNYWTSRSSRFLYSGTYARLKTVSLGYSLPQEVFEKIGLRRLRIYLQGENLLTFYKHKGMDPEQTFNGITYYRYPAMRTVTFGLQATL</sequence>
<evidence type="ECO:0000256" key="3">
    <source>
        <dbReference type="ARBA" id="ARBA00022452"/>
    </source>
</evidence>
<keyword evidence="2 7" id="KW-0813">Transport</keyword>
<dbReference type="InterPro" id="IPR012910">
    <property type="entry name" value="Plug_dom"/>
</dbReference>
<comment type="subcellular location">
    <subcellularLocation>
        <location evidence="1 7">Cell outer membrane</location>
        <topology evidence="1 7">Multi-pass membrane protein</topology>
    </subcellularLocation>
</comment>
<proteinExistence type="inferred from homology"/>
<keyword evidence="3 7" id="KW-1134">Transmembrane beta strand</keyword>
<evidence type="ECO:0000256" key="5">
    <source>
        <dbReference type="ARBA" id="ARBA00023136"/>
    </source>
</evidence>
<evidence type="ECO:0000256" key="1">
    <source>
        <dbReference type="ARBA" id="ARBA00004571"/>
    </source>
</evidence>